<evidence type="ECO:0000256" key="1">
    <source>
        <dbReference type="ARBA" id="ARBA00022603"/>
    </source>
</evidence>
<name>A0A7V5J053_UNCKA</name>
<accession>A0A7V5J053</accession>
<protein>
    <submittedName>
        <fullName evidence="4">Class I SAM-dependent methyltransferase</fullName>
    </submittedName>
</protein>
<dbReference type="InterPro" id="IPR029063">
    <property type="entry name" value="SAM-dependent_MTases_sf"/>
</dbReference>
<comment type="caution">
    <text evidence="4">The sequence shown here is derived from an EMBL/GenBank/DDBJ whole genome shotgun (WGS) entry which is preliminary data.</text>
</comment>
<evidence type="ECO:0000313" key="4">
    <source>
        <dbReference type="EMBL" id="HHH14212.1"/>
    </source>
</evidence>
<keyword evidence="1 4" id="KW-0489">Methyltransferase</keyword>
<evidence type="ECO:0000256" key="2">
    <source>
        <dbReference type="ARBA" id="ARBA00022679"/>
    </source>
</evidence>
<dbReference type="GO" id="GO:0032259">
    <property type="term" value="P:methylation"/>
    <property type="evidence" value="ECO:0007669"/>
    <property type="project" value="UniProtKB-KW"/>
</dbReference>
<dbReference type="PANTHER" id="PTHR43861">
    <property type="entry name" value="TRANS-ACONITATE 2-METHYLTRANSFERASE-RELATED"/>
    <property type="match status" value="1"/>
</dbReference>
<dbReference type="Proteomes" id="UP000886106">
    <property type="component" value="Unassembled WGS sequence"/>
</dbReference>
<dbReference type="SUPFAM" id="SSF53335">
    <property type="entry name" value="S-adenosyl-L-methionine-dependent methyltransferases"/>
    <property type="match status" value="1"/>
</dbReference>
<proteinExistence type="predicted"/>
<keyword evidence="2" id="KW-0808">Transferase</keyword>
<dbReference type="InterPro" id="IPR041698">
    <property type="entry name" value="Methyltransf_25"/>
</dbReference>
<gene>
    <name evidence="4" type="ORF">ENJ78_00710</name>
</gene>
<dbReference type="CDD" id="cd02440">
    <property type="entry name" value="AdoMet_MTases"/>
    <property type="match status" value="1"/>
</dbReference>
<dbReference type="PANTHER" id="PTHR43861:SF1">
    <property type="entry name" value="TRANS-ACONITATE 2-METHYLTRANSFERASE"/>
    <property type="match status" value="1"/>
</dbReference>
<feature type="domain" description="Methyltransferase" evidence="3">
    <location>
        <begin position="49"/>
        <end position="144"/>
    </location>
</feature>
<dbReference type="Gene3D" id="3.40.50.150">
    <property type="entry name" value="Vaccinia Virus protein VP39"/>
    <property type="match status" value="1"/>
</dbReference>
<sequence length="231" mass="27687">MYKKVTEINKNFYNREAKNFSDTRKHAWAGWSKITEEINKTKKRGTINILDLGCGNGRFLDFLIENNIKAKYEGWDSSKEMLKQAIKKHKNIKNATFIEKDITKKNKINKKYQVIVLFGVAHHLKKRELLKALKYYQKYLECEGILVISFWQIYKFQRFNKLKVKKINNSSFLLKWQDTKSLRFYRAYKEKDIEEIKKALDTLKAIKEFNADGKEKKLNRYIIFKKTCDKM</sequence>
<organism evidence="4">
    <name type="scientific">candidate division WWE3 bacterium</name>
    <dbReference type="NCBI Taxonomy" id="2053526"/>
    <lineage>
        <taxon>Bacteria</taxon>
        <taxon>Katanobacteria</taxon>
    </lineage>
</organism>
<reference evidence="4" key="1">
    <citation type="journal article" date="2020" name="mSystems">
        <title>Genome- and Community-Level Interaction Insights into Carbon Utilization and Element Cycling Functions of Hydrothermarchaeota in Hydrothermal Sediment.</title>
        <authorList>
            <person name="Zhou Z."/>
            <person name="Liu Y."/>
            <person name="Xu W."/>
            <person name="Pan J."/>
            <person name="Luo Z.H."/>
            <person name="Li M."/>
        </authorList>
    </citation>
    <scope>NUCLEOTIDE SEQUENCE [LARGE SCALE GENOMIC DNA]</scope>
    <source>
        <strain evidence="4">HyVt-517</strain>
    </source>
</reference>
<dbReference type="EMBL" id="DRNS01000053">
    <property type="protein sequence ID" value="HHH14212.1"/>
    <property type="molecule type" value="Genomic_DNA"/>
</dbReference>
<dbReference type="GO" id="GO:0008168">
    <property type="term" value="F:methyltransferase activity"/>
    <property type="evidence" value="ECO:0007669"/>
    <property type="project" value="UniProtKB-KW"/>
</dbReference>
<evidence type="ECO:0000259" key="3">
    <source>
        <dbReference type="Pfam" id="PF13649"/>
    </source>
</evidence>
<dbReference type="Pfam" id="PF13649">
    <property type="entry name" value="Methyltransf_25"/>
    <property type="match status" value="1"/>
</dbReference>
<dbReference type="AlphaFoldDB" id="A0A7V5J053"/>